<dbReference type="SMART" id="SM00345">
    <property type="entry name" value="HTH_GNTR"/>
    <property type="match status" value="1"/>
</dbReference>
<dbReference type="InterPro" id="IPR036390">
    <property type="entry name" value="WH_DNA-bd_sf"/>
</dbReference>
<gene>
    <name evidence="6" type="ORF">IAD24_04000</name>
</gene>
<accession>A0A9D1STL5</accession>
<dbReference type="CDD" id="cd07377">
    <property type="entry name" value="WHTH_GntR"/>
    <property type="match status" value="1"/>
</dbReference>
<keyword evidence="1" id="KW-0805">Transcription regulation</keyword>
<protein>
    <submittedName>
        <fullName evidence="6">GntR family transcriptional regulator</fullName>
    </submittedName>
</protein>
<keyword evidence="2" id="KW-0238">DNA-binding</keyword>
<evidence type="ECO:0000313" key="6">
    <source>
        <dbReference type="EMBL" id="HIU94301.1"/>
    </source>
</evidence>
<evidence type="ECO:0000256" key="2">
    <source>
        <dbReference type="ARBA" id="ARBA00023125"/>
    </source>
</evidence>
<dbReference type="Pfam" id="PF00392">
    <property type="entry name" value="GntR"/>
    <property type="match status" value="1"/>
</dbReference>
<dbReference type="PRINTS" id="PR00035">
    <property type="entry name" value="HTHGNTR"/>
</dbReference>
<dbReference type="EMBL" id="DVNZ01000128">
    <property type="protein sequence ID" value="HIU94301.1"/>
    <property type="molecule type" value="Genomic_DNA"/>
</dbReference>
<dbReference type="SUPFAM" id="SSF46785">
    <property type="entry name" value="Winged helix' DNA-binding domain"/>
    <property type="match status" value="1"/>
</dbReference>
<proteinExistence type="predicted"/>
<reference evidence="6" key="2">
    <citation type="journal article" date="2021" name="PeerJ">
        <title>Extensive microbial diversity within the chicken gut microbiome revealed by metagenomics and culture.</title>
        <authorList>
            <person name="Gilroy R."/>
            <person name="Ravi A."/>
            <person name="Getino M."/>
            <person name="Pursley I."/>
            <person name="Horton D.L."/>
            <person name="Alikhan N.F."/>
            <person name="Baker D."/>
            <person name="Gharbi K."/>
            <person name="Hall N."/>
            <person name="Watson M."/>
            <person name="Adriaenssens E.M."/>
            <person name="Foster-Nyarko E."/>
            <person name="Jarju S."/>
            <person name="Secka A."/>
            <person name="Antonio M."/>
            <person name="Oren A."/>
            <person name="Chaudhuri R.R."/>
            <person name="La Ragione R."/>
            <person name="Hildebrand F."/>
            <person name="Pallen M.J."/>
        </authorList>
    </citation>
    <scope>NUCLEOTIDE SEQUENCE</scope>
    <source>
        <strain evidence="6">ChiGjej2B2-16831</strain>
    </source>
</reference>
<sequence>MVIRFTSDRPIYLQFAQHVAEDVLSGLYGPGERLPSVREFAERYAVNPNTIQRALCELDAQGLVHAARGSGWYVTEEPAHIERARQQEARALAERYLADMRRLGFAPAEAARQLLDAAQAGTPEGETAGAPEEEKEGKANGSDTDL</sequence>
<dbReference type="PANTHER" id="PTHR38445:SF9">
    <property type="entry name" value="HTH-TYPE TRANSCRIPTIONAL REPRESSOR YTRA"/>
    <property type="match status" value="1"/>
</dbReference>
<name>A0A9D1STL5_9FIRM</name>
<organism evidence="6 7">
    <name type="scientific">Candidatus Aphodomorpha intestinavium</name>
    <dbReference type="NCBI Taxonomy" id="2840672"/>
    <lineage>
        <taxon>Bacteria</taxon>
        <taxon>Bacillati</taxon>
        <taxon>Bacillota</taxon>
        <taxon>Clostridia</taxon>
        <taxon>Eubacteriales</taxon>
        <taxon>Candidatus Aphodomorpha</taxon>
    </lineage>
</organism>
<dbReference type="InterPro" id="IPR000524">
    <property type="entry name" value="Tscrpt_reg_HTH_GntR"/>
</dbReference>
<dbReference type="Gene3D" id="1.10.10.10">
    <property type="entry name" value="Winged helix-like DNA-binding domain superfamily/Winged helix DNA-binding domain"/>
    <property type="match status" value="1"/>
</dbReference>
<evidence type="ECO:0000256" key="4">
    <source>
        <dbReference type="SAM" id="MobiDB-lite"/>
    </source>
</evidence>
<feature type="region of interest" description="Disordered" evidence="4">
    <location>
        <begin position="114"/>
        <end position="146"/>
    </location>
</feature>
<dbReference type="InterPro" id="IPR036388">
    <property type="entry name" value="WH-like_DNA-bd_sf"/>
</dbReference>
<evidence type="ECO:0000313" key="7">
    <source>
        <dbReference type="Proteomes" id="UP000824128"/>
    </source>
</evidence>
<evidence type="ECO:0000256" key="3">
    <source>
        <dbReference type="ARBA" id="ARBA00023163"/>
    </source>
</evidence>
<dbReference type="Proteomes" id="UP000824128">
    <property type="component" value="Unassembled WGS sequence"/>
</dbReference>
<feature type="domain" description="HTH gntR-type" evidence="5">
    <location>
        <begin position="9"/>
        <end position="77"/>
    </location>
</feature>
<dbReference type="PROSITE" id="PS50949">
    <property type="entry name" value="HTH_GNTR"/>
    <property type="match status" value="1"/>
</dbReference>
<evidence type="ECO:0000256" key="1">
    <source>
        <dbReference type="ARBA" id="ARBA00023015"/>
    </source>
</evidence>
<dbReference type="AlphaFoldDB" id="A0A9D1STL5"/>
<comment type="caution">
    <text evidence="6">The sequence shown here is derived from an EMBL/GenBank/DDBJ whole genome shotgun (WGS) entry which is preliminary data.</text>
</comment>
<dbReference type="GO" id="GO:0003700">
    <property type="term" value="F:DNA-binding transcription factor activity"/>
    <property type="evidence" value="ECO:0007669"/>
    <property type="project" value="InterPro"/>
</dbReference>
<keyword evidence="3" id="KW-0804">Transcription</keyword>
<dbReference type="PANTHER" id="PTHR38445">
    <property type="entry name" value="HTH-TYPE TRANSCRIPTIONAL REPRESSOR YTRA"/>
    <property type="match status" value="1"/>
</dbReference>
<reference evidence="6" key="1">
    <citation type="submission" date="2020-10" db="EMBL/GenBank/DDBJ databases">
        <authorList>
            <person name="Gilroy R."/>
        </authorList>
    </citation>
    <scope>NUCLEOTIDE SEQUENCE</scope>
    <source>
        <strain evidence="6">ChiGjej2B2-16831</strain>
    </source>
</reference>
<evidence type="ECO:0000259" key="5">
    <source>
        <dbReference type="PROSITE" id="PS50949"/>
    </source>
</evidence>
<feature type="compositionally biased region" description="Low complexity" evidence="4">
    <location>
        <begin position="117"/>
        <end position="130"/>
    </location>
</feature>
<dbReference type="GO" id="GO:0003677">
    <property type="term" value="F:DNA binding"/>
    <property type="evidence" value="ECO:0007669"/>
    <property type="project" value="UniProtKB-KW"/>
</dbReference>